<dbReference type="InterPro" id="IPR036041">
    <property type="entry name" value="Ribosome-inact_prot_sf"/>
</dbReference>
<dbReference type="KEGG" id="egu:105033276"/>
<dbReference type="Gene3D" id="2.80.10.50">
    <property type="match status" value="2"/>
</dbReference>
<dbReference type="SUPFAM" id="SSF56371">
    <property type="entry name" value="Ribosome inactivating proteins (RIP)"/>
    <property type="match status" value="1"/>
</dbReference>
<accession>A0A6I9QB61</accession>
<reference evidence="3" key="1">
    <citation type="submission" date="2025-08" db="UniProtKB">
        <authorList>
            <consortium name="RefSeq"/>
        </authorList>
    </citation>
    <scope>IDENTIFICATION</scope>
</reference>
<proteinExistence type="predicted"/>
<evidence type="ECO:0000259" key="1">
    <source>
        <dbReference type="SMART" id="SM00458"/>
    </source>
</evidence>
<dbReference type="Pfam" id="PF00652">
    <property type="entry name" value="Ricin_B_lectin"/>
    <property type="match status" value="2"/>
</dbReference>
<dbReference type="GeneID" id="105033276"/>
<dbReference type="SUPFAM" id="SSF50370">
    <property type="entry name" value="Ricin B-like lectins"/>
    <property type="match status" value="2"/>
</dbReference>
<dbReference type="InterPro" id="IPR000772">
    <property type="entry name" value="Ricin_B_lectin"/>
</dbReference>
<feature type="domain" description="Ricin B lectin" evidence="1">
    <location>
        <begin position="240"/>
        <end position="359"/>
    </location>
</feature>
<protein>
    <submittedName>
        <fullName evidence="3">Ricin-like</fullName>
    </submittedName>
</protein>
<dbReference type="InterPro" id="IPR035992">
    <property type="entry name" value="Ricin_B-like_lectins"/>
</dbReference>
<dbReference type="OrthoDB" id="635641at2759"/>
<sequence length="360" mass="40623">MIAEAARFTYIELLLVIPSINRGAEGWFYPDRGMIRLLNNWETLSGRIQASQNGTFDAVSLMDIRGREVQVTNVRPIIRYMGIMVHQCYDPNPAPQSYLLLVRGDNTTCSYEETTARISGRDGLCLDVKCQNYDDGNEKILWSCKSNADVNQFWTLKRDGTIRSNDKCMTPGPKHKYMVIQDCVSAGDMAGWELSYNGTIVHRHFGLVLTADSSVEGTQLSIGDNVHASRQSWLPSNNTKPFVTTIVGLGGLCMQANGEEPWLEECVNDKIGQQWAIYPDGTIRPQQDQTNCLARNSTRRILIHYCYPTSTHRWLLRNDGTILNFYQGLVMDVADSDPSLRSIIVSEYTGSPSQQWFIPF</sequence>
<dbReference type="Gene3D" id="4.10.470.10">
    <property type="entry name" value="Ricin (A Subunit), domain 2"/>
    <property type="match status" value="1"/>
</dbReference>
<dbReference type="GO" id="GO:0030598">
    <property type="term" value="F:rRNA N-glycosylase activity"/>
    <property type="evidence" value="ECO:0007669"/>
    <property type="project" value="InterPro"/>
</dbReference>
<dbReference type="Proteomes" id="UP000504607">
    <property type="component" value="Unplaced"/>
</dbReference>
<feature type="domain" description="Ricin B lectin" evidence="1">
    <location>
        <begin position="112"/>
        <end position="236"/>
    </location>
</feature>
<evidence type="ECO:0000313" key="3">
    <source>
        <dbReference type="RefSeq" id="XP_010906312.1"/>
    </source>
</evidence>
<gene>
    <name evidence="3" type="primary">LOC105033276</name>
</gene>
<dbReference type="InterPro" id="IPR016139">
    <property type="entry name" value="Ribosome_inactivat_prot_sub2"/>
</dbReference>
<dbReference type="GO" id="GO:0017148">
    <property type="term" value="P:negative regulation of translation"/>
    <property type="evidence" value="ECO:0007669"/>
    <property type="project" value="InterPro"/>
</dbReference>
<keyword evidence="2" id="KW-1185">Reference proteome</keyword>
<dbReference type="SMART" id="SM00458">
    <property type="entry name" value="RICIN"/>
    <property type="match status" value="2"/>
</dbReference>
<evidence type="ECO:0000313" key="2">
    <source>
        <dbReference type="Proteomes" id="UP000504607"/>
    </source>
</evidence>
<dbReference type="PROSITE" id="PS50231">
    <property type="entry name" value="RICIN_B_LECTIN"/>
    <property type="match status" value="2"/>
</dbReference>
<dbReference type="InParanoid" id="A0A6I9QB61"/>
<dbReference type="CDD" id="cd23444">
    <property type="entry name" value="beta-trefoil_Ricin_RIPs_II_rpt2"/>
    <property type="match status" value="1"/>
</dbReference>
<dbReference type="CDD" id="cd23443">
    <property type="entry name" value="beta-trefoil_Ricin_RIPs_II_rpt1"/>
    <property type="match status" value="1"/>
</dbReference>
<dbReference type="AlphaFoldDB" id="A0A6I9QB61"/>
<dbReference type="RefSeq" id="XP_010906312.1">
    <property type="nucleotide sequence ID" value="XM_010908010.2"/>
</dbReference>
<organism evidence="2 3">
    <name type="scientific">Elaeis guineensis var. tenera</name>
    <name type="common">Oil palm</name>
    <dbReference type="NCBI Taxonomy" id="51953"/>
    <lineage>
        <taxon>Eukaryota</taxon>
        <taxon>Viridiplantae</taxon>
        <taxon>Streptophyta</taxon>
        <taxon>Embryophyta</taxon>
        <taxon>Tracheophyta</taxon>
        <taxon>Spermatophyta</taxon>
        <taxon>Magnoliopsida</taxon>
        <taxon>Liliopsida</taxon>
        <taxon>Arecaceae</taxon>
        <taxon>Arecoideae</taxon>
        <taxon>Cocoseae</taxon>
        <taxon>Elaeidinae</taxon>
        <taxon>Elaeis</taxon>
    </lineage>
</organism>
<name>A0A6I9QB61_ELAGV</name>